<dbReference type="InterPro" id="IPR011059">
    <property type="entry name" value="Metal-dep_hydrolase_composite"/>
</dbReference>
<reference evidence="3 4" key="1">
    <citation type="submission" date="2016-11" db="EMBL/GenBank/DDBJ databases">
        <authorList>
            <person name="Jaros S."/>
            <person name="Januszkiewicz K."/>
            <person name="Wedrychowicz H."/>
        </authorList>
    </citation>
    <scope>NUCLEOTIDE SEQUENCE [LARGE SCALE GENOMIC DNA]</scope>
    <source>
        <strain evidence="3 4">CGMCC 1.12145</strain>
    </source>
</reference>
<dbReference type="Pfam" id="PF12890">
    <property type="entry name" value="DHOase"/>
    <property type="match status" value="1"/>
</dbReference>
<dbReference type="GO" id="GO:0046872">
    <property type="term" value="F:metal ion binding"/>
    <property type="evidence" value="ECO:0007669"/>
    <property type="project" value="InterPro"/>
</dbReference>
<dbReference type="GO" id="GO:0006145">
    <property type="term" value="P:purine nucleobase catabolic process"/>
    <property type="evidence" value="ECO:0007669"/>
    <property type="project" value="TreeGrafter"/>
</dbReference>
<organism evidence="3 4">
    <name type="scientific">Sinomicrobium oceani</name>
    <dbReference type="NCBI Taxonomy" id="1150368"/>
    <lineage>
        <taxon>Bacteria</taxon>
        <taxon>Pseudomonadati</taxon>
        <taxon>Bacteroidota</taxon>
        <taxon>Flavobacteriia</taxon>
        <taxon>Flavobacteriales</taxon>
        <taxon>Flavobacteriaceae</taxon>
        <taxon>Sinomicrobium</taxon>
    </lineage>
</organism>
<dbReference type="InterPro" id="IPR004722">
    <property type="entry name" value="DHOase"/>
</dbReference>
<dbReference type="PANTHER" id="PTHR43668:SF2">
    <property type="entry name" value="ALLANTOINASE"/>
    <property type="match status" value="1"/>
</dbReference>
<dbReference type="CDD" id="cd01317">
    <property type="entry name" value="DHOase_IIa"/>
    <property type="match status" value="1"/>
</dbReference>
<dbReference type="GO" id="GO:0005737">
    <property type="term" value="C:cytoplasm"/>
    <property type="evidence" value="ECO:0007669"/>
    <property type="project" value="TreeGrafter"/>
</dbReference>
<gene>
    <name evidence="3" type="ORF">SAMN02927921_00197</name>
</gene>
<dbReference type="SUPFAM" id="SSF51338">
    <property type="entry name" value="Composite domain of metallo-dependent hydrolases"/>
    <property type="match status" value="1"/>
</dbReference>
<dbReference type="GO" id="GO:0004151">
    <property type="term" value="F:dihydroorotase activity"/>
    <property type="evidence" value="ECO:0007669"/>
    <property type="project" value="InterPro"/>
</dbReference>
<dbReference type="SUPFAM" id="SSF51556">
    <property type="entry name" value="Metallo-dependent hydrolases"/>
    <property type="match status" value="1"/>
</dbReference>
<evidence type="ECO:0000256" key="1">
    <source>
        <dbReference type="ARBA" id="ARBA00022975"/>
    </source>
</evidence>
<dbReference type="Proteomes" id="UP000182248">
    <property type="component" value="Unassembled WGS sequence"/>
</dbReference>
<dbReference type="AlphaFoldDB" id="A0A1K1LRR6"/>
<dbReference type="PANTHER" id="PTHR43668">
    <property type="entry name" value="ALLANTOINASE"/>
    <property type="match status" value="1"/>
</dbReference>
<dbReference type="GO" id="GO:0004038">
    <property type="term" value="F:allantoinase activity"/>
    <property type="evidence" value="ECO:0007669"/>
    <property type="project" value="TreeGrafter"/>
</dbReference>
<dbReference type="Gene3D" id="3.20.20.140">
    <property type="entry name" value="Metal-dependent hydrolases"/>
    <property type="match status" value="1"/>
</dbReference>
<evidence type="ECO:0000259" key="2">
    <source>
        <dbReference type="Pfam" id="PF12890"/>
    </source>
</evidence>
<name>A0A1K1LRR6_9FLAO</name>
<proteinExistence type="predicted"/>
<dbReference type="InterPro" id="IPR032466">
    <property type="entry name" value="Metal_Hydrolase"/>
</dbReference>
<dbReference type="InterPro" id="IPR024403">
    <property type="entry name" value="DHOase_cat"/>
</dbReference>
<evidence type="ECO:0000313" key="4">
    <source>
        <dbReference type="Proteomes" id="UP000182248"/>
    </source>
</evidence>
<dbReference type="EMBL" id="FPJE01000001">
    <property type="protein sequence ID" value="SFW13559.1"/>
    <property type="molecule type" value="Genomic_DNA"/>
</dbReference>
<dbReference type="OrthoDB" id="9765462at2"/>
<keyword evidence="1" id="KW-0665">Pyrimidine biosynthesis</keyword>
<keyword evidence="4" id="KW-1185">Reference proteome</keyword>
<evidence type="ECO:0000313" key="3">
    <source>
        <dbReference type="EMBL" id="SFW13559.1"/>
    </source>
</evidence>
<sequence length="421" mass="45256">MNILLKSARIIAPQSEYHSKSLDILIQNGIISDIADTVSPPEGTEIVQPKNLHVSPGWLDTSVCFGEPGYEDRETITNGLKTAAKSGFTAVLVNPNTYPVADTNADISFLISRSKDHATALHPIGALTAKSESVDLAELYDMKNAGAVAFGDYQVPVSNPNLLKIALQYTSNFGGLVLSFPQENRISGKGVMNEGTTSTRLGLKGIPALAEELQVARDLFLLEYTGGKLHIPTISTARSAELIGNAKAKGLDVSCSVAIHNLFFTDTVLEEFDTSYKVLPPLRGQEDTAALIEGLKNGIIDFVTSDHNPVDVEHKNVEFDHAMYGSTGLESAFGALASLLGAESATQLLSKGRSRFGLMEHLIARGQKADLTLFDPDTEYTFGREHILSTSKNSAFNGQKLKGKVYGCIANGIAEINTKQQ</sequence>
<dbReference type="GO" id="GO:0006221">
    <property type="term" value="P:pyrimidine nucleotide biosynthetic process"/>
    <property type="evidence" value="ECO:0007669"/>
    <property type="project" value="UniProtKB-KW"/>
</dbReference>
<dbReference type="InterPro" id="IPR050138">
    <property type="entry name" value="DHOase/Allantoinase_Hydrolase"/>
</dbReference>
<feature type="domain" description="Dihydroorotase catalytic" evidence="2">
    <location>
        <begin position="55"/>
        <end position="237"/>
    </location>
</feature>
<accession>A0A1K1LRR6</accession>
<dbReference type="Gene3D" id="2.30.40.10">
    <property type="entry name" value="Urease, subunit C, domain 1"/>
    <property type="match status" value="1"/>
</dbReference>
<dbReference type="NCBIfam" id="TIGR00857">
    <property type="entry name" value="pyrC_multi"/>
    <property type="match status" value="1"/>
</dbReference>
<protein>
    <submittedName>
        <fullName evidence="3">Dihydroorotase</fullName>
    </submittedName>
</protein>
<dbReference type="RefSeq" id="WP_072315430.1">
    <property type="nucleotide sequence ID" value="NZ_FPJE01000001.1"/>
</dbReference>
<dbReference type="STRING" id="1150368.SAMN02927921_00197"/>